<dbReference type="Proteomes" id="UP000245754">
    <property type="component" value="Unassembled WGS sequence"/>
</dbReference>
<dbReference type="RefSeq" id="WP_109581433.1">
    <property type="nucleotide sequence ID" value="NZ_CAJPUX010000001.1"/>
</dbReference>
<gene>
    <name evidence="1" type="ORF">C7419_1011641</name>
</gene>
<organism evidence="1 2">
    <name type="scientific">Cupriavidus plantarum</name>
    <dbReference type="NCBI Taxonomy" id="942865"/>
    <lineage>
        <taxon>Bacteria</taxon>
        <taxon>Pseudomonadati</taxon>
        <taxon>Pseudomonadota</taxon>
        <taxon>Betaproteobacteria</taxon>
        <taxon>Burkholderiales</taxon>
        <taxon>Burkholderiaceae</taxon>
        <taxon>Cupriavidus</taxon>
    </lineage>
</organism>
<reference evidence="1 2" key="1">
    <citation type="submission" date="2018-05" db="EMBL/GenBank/DDBJ databases">
        <title>Genomic Encyclopedia of Type Strains, Phase IV (KMG-V): Genome sequencing to study the core and pangenomes of soil and plant-associated prokaryotes.</title>
        <authorList>
            <person name="Whitman W."/>
        </authorList>
    </citation>
    <scope>NUCLEOTIDE SEQUENCE [LARGE SCALE GENOMIC DNA]</scope>
    <source>
        <strain evidence="1 2">SLV-132</strain>
    </source>
</reference>
<dbReference type="AlphaFoldDB" id="A0A316F0X6"/>
<protein>
    <recommendedName>
        <fullName evidence="3">Transcriptional regulator</fullName>
    </recommendedName>
</protein>
<dbReference type="InterPro" id="IPR036388">
    <property type="entry name" value="WH-like_DNA-bd_sf"/>
</dbReference>
<evidence type="ECO:0000313" key="2">
    <source>
        <dbReference type="Proteomes" id="UP000245754"/>
    </source>
</evidence>
<comment type="caution">
    <text evidence="1">The sequence shown here is derived from an EMBL/GenBank/DDBJ whole genome shotgun (WGS) entry which is preliminary data.</text>
</comment>
<dbReference type="GeneID" id="98339795"/>
<name>A0A316F0X6_9BURK</name>
<accession>A0A316F0X6</accession>
<dbReference type="InterPro" id="IPR036390">
    <property type="entry name" value="WH_DNA-bd_sf"/>
</dbReference>
<dbReference type="Gene3D" id="1.10.10.10">
    <property type="entry name" value="Winged helix-like DNA-binding domain superfamily/Winged helix DNA-binding domain"/>
    <property type="match status" value="1"/>
</dbReference>
<proteinExistence type="predicted"/>
<sequence length="103" mass="11339">MEDQTPAEEPGAEDMDPAVAGILQVLWTASQETDGKRWSLARISKRAGVQMSVLRRVLTQLEQLELAETTMDEEGRGTAHLTEEGEALCAELFDGQASQLTRH</sequence>
<keyword evidence="2" id="KW-1185">Reference proteome</keyword>
<evidence type="ECO:0008006" key="3">
    <source>
        <dbReference type="Google" id="ProtNLM"/>
    </source>
</evidence>
<dbReference type="EMBL" id="QGGT01000001">
    <property type="protein sequence ID" value="PWK37755.1"/>
    <property type="molecule type" value="Genomic_DNA"/>
</dbReference>
<dbReference type="SUPFAM" id="SSF46785">
    <property type="entry name" value="Winged helix' DNA-binding domain"/>
    <property type="match status" value="1"/>
</dbReference>
<evidence type="ECO:0000313" key="1">
    <source>
        <dbReference type="EMBL" id="PWK37755.1"/>
    </source>
</evidence>
<dbReference type="OrthoDB" id="8777588at2"/>